<accession>A0A9N9CW48</accession>
<name>A0A9N9CW48_9GLOM</name>
<proteinExistence type="predicted"/>
<dbReference type="Proteomes" id="UP000789739">
    <property type="component" value="Unassembled WGS sequence"/>
</dbReference>
<gene>
    <name evidence="1" type="ORF">PBRASI_LOCUS8289</name>
</gene>
<dbReference type="EMBL" id="CAJVPI010001448">
    <property type="protein sequence ID" value="CAG8613261.1"/>
    <property type="molecule type" value="Genomic_DNA"/>
</dbReference>
<protein>
    <submittedName>
        <fullName evidence="1">5435_t:CDS:1</fullName>
    </submittedName>
</protein>
<sequence>MSNIELSSAGDDIEQNISRGSKKPVVKCDVEGGLMETGENKGALRNVKLCGIDLRQVAGWKVNKFTEEYLDKMGTEVLLNILNV</sequence>
<comment type="caution">
    <text evidence="1">The sequence shown here is derived from an EMBL/GenBank/DDBJ whole genome shotgun (WGS) entry which is preliminary data.</text>
</comment>
<evidence type="ECO:0000313" key="1">
    <source>
        <dbReference type="EMBL" id="CAG8613261.1"/>
    </source>
</evidence>
<reference evidence="1" key="1">
    <citation type="submission" date="2021-06" db="EMBL/GenBank/DDBJ databases">
        <authorList>
            <person name="Kallberg Y."/>
            <person name="Tangrot J."/>
            <person name="Rosling A."/>
        </authorList>
    </citation>
    <scope>NUCLEOTIDE SEQUENCE</scope>
    <source>
        <strain evidence="1">BR232B</strain>
    </source>
</reference>
<dbReference type="AlphaFoldDB" id="A0A9N9CW48"/>
<evidence type="ECO:0000313" key="2">
    <source>
        <dbReference type="Proteomes" id="UP000789739"/>
    </source>
</evidence>
<keyword evidence="2" id="KW-1185">Reference proteome</keyword>
<organism evidence="1 2">
    <name type="scientific">Paraglomus brasilianum</name>
    <dbReference type="NCBI Taxonomy" id="144538"/>
    <lineage>
        <taxon>Eukaryota</taxon>
        <taxon>Fungi</taxon>
        <taxon>Fungi incertae sedis</taxon>
        <taxon>Mucoromycota</taxon>
        <taxon>Glomeromycotina</taxon>
        <taxon>Glomeromycetes</taxon>
        <taxon>Paraglomerales</taxon>
        <taxon>Paraglomeraceae</taxon>
        <taxon>Paraglomus</taxon>
    </lineage>
</organism>